<dbReference type="Proteomes" id="UP000218934">
    <property type="component" value="Unassembled WGS sequence"/>
</dbReference>
<dbReference type="AlphaFoldDB" id="A0A2A4G315"/>
<dbReference type="InterPro" id="IPR037401">
    <property type="entry name" value="SnoaL-like"/>
</dbReference>
<evidence type="ECO:0000313" key="2">
    <source>
        <dbReference type="EMBL" id="PCE44408.1"/>
    </source>
</evidence>
<comment type="caution">
    <text evidence="2">The sequence shown here is derived from an EMBL/GenBank/DDBJ whole genome shotgun (WGS) entry which is preliminary data.</text>
</comment>
<evidence type="ECO:0000313" key="3">
    <source>
        <dbReference type="Proteomes" id="UP000218934"/>
    </source>
</evidence>
<dbReference type="Gene3D" id="3.10.450.50">
    <property type="match status" value="1"/>
</dbReference>
<proteinExistence type="predicted"/>
<sequence>MNNVETTLAFVAAYNDADVERMNSLMTEDGEVLMPAIGVNKVRWQPSGPASEMARDRTIEVRRIFTGDDVVAFEFLWHAISKGGPGLAPVGERVTMENCIVLSFRDGLIRRYCEYIGRHTGMDLLTIASRLAGATSA</sequence>
<keyword evidence="3" id="KW-1185">Reference proteome</keyword>
<reference evidence="2 3" key="1">
    <citation type="submission" date="2017-09" db="EMBL/GenBank/DDBJ databases">
        <title>The Catabolism of 3,6-Dichlorosalicylic acid is Initiated by the Cytochrome P450 Monooxygenase DsmABC in Rhizorhabdus dicambivorans Ndbn-20.</title>
        <authorList>
            <person name="Na L."/>
        </authorList>
    </citation>
    <scope>NUCLEOTIDE SEQUENCE [LARGE SCALE GENOMIC DNA]</scope>
    <source>
        <strain evidence="2 3">Ndbn-20m</strain>
    </source>
</reference>
<organism evidence="2 3">
    <name type="scientific">Rhizorhabdus dicambivorans</name>
    <dbReference type="NCBI Taxonomy" id="1850238"/>
    <lineage>
        <taxon>Bacteria</taxon>
        <taxon>Pseudomonadati</taxon>
        <taxon>Pseudomonadota</taxon>
        <taxon>Alphaproteobacteria</taxon>
        <taxon>Sphingomonadales</taxon>
        <taxon>Sphingomonadaceae</taxon>
        <taxon>Rhizorhabdus</taxon>
    </lineage>
</organism>
<dbReference type="InterPro" id="IPR032710">
    <property type="entry name" value="NTF2-like_dom_sf"/>
</dbReference>
<name>A0A2A4G315_9SPHN</name>
<dbReference type="SUPFAM" id="SSF54427">
    <property type="entry name" value="NTF2-like"/>
    <property type="match status" value="1"/>
</dbReference>
<protein>
    <submittedName>
        <fullName evidence="2">Nuclear transport factor 2 family protein</fullName>
    </submittedName>
</protein>
<evidence type="ECO:0000259" key="1">
    <source>
        <dbReference type="Pfam" id="PF12680"/>
    </source>
</evidence>
<dbReference type="Pfam" id="PF12680">
    <property type="entry name" value="SnoaL_2"/>
    <property type="match status" value="1"/>
</dbReference>
<accession>A0A2A4G315</accession>
<feature type="domain" description="SnoaL-like" evidence="1">
    <location>
        <begin position="9"/>
        <end position="112"/>
    </location>
</feature>
<dbReference type="RefSeq" id="WP_066959269.1">
    <property type="nucleotide sequence ID" value="NZ_CP023449.1"/>
</dbReference>
<dbReference type="KEGG" id="rdi:CMV14_12550"/>
<dbReference type="EMBL" id="NWUF01000001">
    <property type="protein sequence ID" value="PCE44408.1"/>
    <property type="molecule type" value="Genomic_DNA"/>
</dbReference>
<dbReference type="OrthoDB" id="333383at2"/>
<gene>
    <name evidence="2" type="ORF">COO09_01935</name>
</gene>